<accession>A0A9D2D7I6</accession>
<gene>
    <name evidence="2" type="ORF">H9726_05855</name>
</gene>
<dbReference type="SUPFAM" id="SSF52266">
    <property type="entry name" value="SGNH hydrolase"/>
    <property type="match status" value="1"/>
</dbReference>
<proteinExistence type="predicted"/>
<evidence type="ECO:0000313" key="2">
    <source>
        <dbReference type="EMBL" id="HIZ09994.1"/>
    </source>
</evidence>
<dbReference type="Pfam" id="PF13472">
    <property type="entry name" value="Lipase_GDSL_2"/>
    <property type="match status" value="1"/>
</dbReference>
<comment type="caution">
    <text evidence="2">The sequence shown here is derived from an EMBL/GenBank/DDBJ whole genome shotgun (WGS) entry which is preliminary data.</text>
</comment>
<feature type="domain" description="SGNH hydrolase-type esterase" evidence="1">
    <location>
        <begin position="5"/>
        <end position="185"/>
    </location>
</feature>
<dbReference type="PANTHER" id="PTHR30383:SF5">
    <property type="entry name" value="SGNH HYDROLASE-TYPE ESTERASE DOMAIN-CONTAINING PROTEIN"/>
    <property type="match status" value="1"/>
</dbReference>
<dbReference type="InterPro" id="IPR051532">
    <property type="entry name" value="Ester_Hydrolysis_Enzymes"/>
</dbReference>
<reference evidence="2" key="2">
    <citation type="submission" date="2021-04" db="EMBL/GenBank/DDBJ databases">
        <authorList>
            <person name="Gilroy R."/>
        </authorList>
    </citation>
    <scope>NUCLEOTIDE SEQUENCE</scope>
    <source>
        <strain evidence="2">CHK192-19661</strain>
    </source>
</reference>
<evidence type="ECO:0000259" key="1">
    <source>
        <dbReference type="Pfam" id="PF13472"/>
    </source>
</evidence>
<organism evidence="2 3">
    <name type="scientific">Candidatus Borkfalkia avicola</name>
    <dbReference type="NCBI Taxonomy" id="2838503"/>
    <lineage>
        <taxon>Bacteria</taxon>
        <taxon>Bacillati</taxon>
        <taxon>Bacillota</taxon>
        <taxon>Clostridia</taxon>
        <taxon>Christensenellales</taxon>
        <taxon>Christensenellaceae</taxon>
        <taxon>Candidatus Borkfalkia</taxon>
    </lineage>
</organism>
<dbReference type="InterPro" id="IPR036514">
    <property type="entry name" value="SGNH_hydro_sf"/>
</dbReference>
<protein>
    <recommendedName>
        <fullName evidence="1">SGNH hydrolase-type esterase domain-containing protein</fullName>
    </recommendedName>
</protein>
<name>A0A9D2D7I6_9FIRM</name>
<sequence length="200" mass="21674">MKIVFFGDSITEANRNAADPASLGDGYVSILHEKLKNLYEDVAFECLNRGVGGNSVSDLAVRVQADVVAEKPDIVVLLAGINDVWRLKEGQTFDASAFAADFESILSAVRGSGAKLIVAAPFLFDVPDKRRFRRSFNEELGVLRPLAEKYADAYVALDEIFAGVSGSVGIAAYSADGVHPTHRASRLIADNIIKKIRKFL</sequence>
<evidence type="ECO:0000313" key="3">
    <source>
        <dbReference type="Proteomes" id="UP000824025"/>
    </source>
</evidence>
<reference evidence="2" key="1">
    <citation type="journal article" date="2021" name="PeerJ">
        <title>Extensive microbial diversity within the chicken gut microbiome revealed by metagenomics and culture.</title>
        <authorList>
            <person name="Gilroy R."/>
            <person name="Ravi A."/>
            <person name="Getino M."/>
            <person name="Pursley I."/>
            <person name="Horton D.L."/>
            <person name="Alikhan N.F."/>
            <person name="Baker D."/>
            <person name="Gharbi K."/>
            <person name="Hall N."/>
            <person name="Watson M."/>
            <person name="Adriaenssens E.M."/>
            <person name="Foster-Nyarko E."/>
            <person name="Jarju S."/>
            <person name="Secka A."/>
            <person name="Antonio M."/>
            <person name="Oren A."/>
            <person name="Chaudhuri R.R."/>
            <person name="La Ragione R."/>
            <person name="Hildebrand F."/>
            <person name="Pallen M.J."/>
        </authorList>
    </citation>
    <scope>NUCLEOTIDE SEQUENCE</scope>
    <source>
        <strain evidence="2">CHK192-19661</strain>
    </source>
</reference>
<dbReference type="AlphaFoldDB" id="A0A9D2D7I6"/>
<dbReference type="PANTHER" id="PTHR30383">
    <property type="entry name" value="THIOESTERASE 1/PROTEASE 1/LYSOPHOSPHOLIPASE L1"/>
    <property type="match status" value="1"/>
</dbReference>
<dbReference type="GO" id="GO:0004622">
    <property type="term" value="F:phosphatidylcholine lysophospholipase activity"/>
    <property type="evidence" value="ECO:0007669"/>
    <property type="project" value="TreeGrafter"/>
</dbReference>
<dbReference type="Proteomes" id="UP000824025">
    <property type="component" value="Unassembled WGS sequence"/>
</dbReference>
<dbReference type="Gene3D" id="3.40.50.1110">
    <property type="entry name" value="SGNH hydrolase"/>
    <property type="match status" value="1"/>
</dbReference>
<dbReference type="EMBL" id="DXCF01000031">
    <property type="protein sequence ID" value="HIZ09994.1"/>
    <property type="molecule type" value="Genomic_DNA"/>
</dbReference>
<dbReference type="InterPro" id="IPR013830">
    <property type="entry name" value="SGNH_hydro"/>
</dbReference>